<keyword evidence="4 5" id="KW-0949">S-adenosyl-L-methionine</keyword>
<comment type="caution">
    <text evidence="8">The sequence shown here is derived from an EMBL/GenBank/DDBJ whole genome shotgun (WGS) entry which is preliminary data.</text>
</comment>
<name>A0A8J5XD76_DIALT</name>
<dbReference type="Gene3D" id="3.40.50.150">
    <property type="entry name" value="Vaccinia Virus protein VP39"/>
    <property type="match status" value="1"/>
</dbReference>
<dbReference type="GO" id="GO:0032259">
    <property type="term" value="P:methylation"/>
    <property type="evidence" value="ECO:0007669"/>
    <property type="project" value="UniProtKB-KW"/>
</dbReference>
<dbReference type="Pfam" id="PF06859">
    <property type="entry name" value="Bin3"/>
    <property type="match status" value="1"/>
</dbReference>
<dbReference type="EC" id="2.1.1.-" evidence="6"/>
<dbReference type="Proteomes" id="UP000751190">
    <property type="component" value="Unassembled WGS sequence"/>
</dbReference>
<dbReference type="GO" id="GO:0017069">
    <property type="term" value="F:snRNA binding"/>
    <property type="evidence" value="ECO:0007669"/>
    <property type="project" value="TreeGrafter"/>
</dbReference>
<dbReference type="GO" id="GO:0008171">
    <property type="term" value="F:O-methyltransferase activity"/>
    <property type="evidence" value="ECO:0007669"/>
    <property type="project" value="UniProtKB-UniRule"/>
</dbReference>
<evidence type="ECO:0000259" key="7">
    <source>
        <dbReference type="PROSITE" id="PS51515"/>
    </source>
</evidence>
<feature type="domain" description="Bin3-type SAM" evidence="7">
    <location>
        <begin position="32"/>
        <end position="296"/>
    </location>
</feature>
<evidence type="ECO:0000313" key="8">
    <source>
        <dbReference type="EMBL" id="KAG8461532.1"/>
    </source>
</evidence>
<keyword evidence="3 6" id="KW-0808">Transferase</keyword>
<dbReference type="OMA" id="KWIHLFH"/>
<dbReference type="GO" id="GO:0008173">
    <property type="term" value="F:RNA methyltransferase activity"/>
    <property type="evidence" value="ECO:0007669"/>
    <property type="project" value="UniProtKB-UniRule"/>
</dbReference>
<evidence type="ECO:0000256" key="1">
    <source>
        <dbReference type="ARBA" id="ARBA00008361"/>
    </source>
</evidence>
<evidence type="ECO:0000256" key="6">
    <source>
        <dbReference type="RuleBase" id="RU367087"/>
    </source>
</evidence>
<keyword evidence="9" id="KW-1185">Reference proteome</keyword>
<evidence type="ECO:0000256" key="5">
    <source>
        <dbReference type="PROSITE-ProRule" id="PRU00848"/>
    </source>
</evidence>
<dbReference type="InterPro" id="IPR041698">
    <property type="entry name" value="Methyltransf_25"/>
</dbReference>
<gene>
    <name evidence="8" type="ORF">KFE25_001136</name>
</gene>
<keyword evidence="2 6" id="KW-0489">Methyltransferase</keyword>
<sequence>MADGRKRSSHVNGSFPHYYSERGVAAREADVDPRVRAMRPDWFNGRRCLDIGCHQGNVTLAIGKRWCCASIVGVDIDPVLVERARAALARLKVELVPVAFAPAAAPAAASEAPAAAVSKKRRADGSAKPTAAAPPPRPYPVALALQMGLLAPARALVSPAAVFPHNVRFEAADATRAAELFADGSFETIMCLSTSKWVHLNGGDAALMALFAQVYRMLADGGAFVLEPQPWSSYRRKRHVSDASRAHYPQIRLRPERFEEYLIDTVGFRAVEQVRVDYGASVSKGFASRPLFLFIK</sequence>
<evidence type="ECO:0000256" key="2">
    <source>
        <dbReference type="ARBA" id="ARBA00022603"/>
    </source>
</evidence>
<accession>A0A8J5XD76</accession>
<evidence type="ECO:0000313" key="9">
    <source>
        <dbReference type="Proteomes" id="UP000751190"/>
    </source>
</evidence>
<dbReference type="InterPro" id="IPR039772">
    <property type="entry name" value="Bin3-like"/>
</dbReference>
<dbReference type="InterPro" id="IPR029063">
    <property type="entry name" value="SAM-dependent_MTases_sf"/>
</dbReference>
<dbReference type="PANTHER" id="PTHR12315">
    <property type="entry name" value="BICOID-INTERACTING PROTEIN RELATED"/>
    <property type="match status" value="1"/>
</dbReference>
<dbReference type="AlphaFoldDB" id="A0A8J5XD76"/>
<proteinExistence type="inferred from homology"/>
<comment type="similarity">
    <text evidence="1 6">Belongs to the methyltransferase superfamily.</text>
</comment>
<dbReference type="PANTHER" id="PTHR12315:SF0">
    <property type="entry name" value="7SK SNRNA METHYLPHOSPHATE CAPPING ENZYME"/>
    <property type="match status" value="1"/>
</dbReference>
<dbReference type="InterPro" id="IPR010675">
    <property type="entry name" value="Bin3_C"/>
</dbReference>
<dbReference type="CDD" id="cd02440">
    <property type="entry name" value="AdoMet_MTases"/>
    <property type="match status" value="1"/>
</dbReference>
<dbReference type="PROSITE" id="PS51515">
    <property type="entry name" value="BIN3_SAM"/>
    <property type="match status" value="1"/>
</dbReference>
<evidence type="ECO:0000256" key="3">
    <source>
        <dbReference type="ARBA" id="ARBA00022679"/>
    </source>
</evidence>
<dbReference type="InterPro" id="IPR024160">
    <property type="entry name" value="BIN3_SAM-bd_dom"/>
</dbReference>
<dbReference type="GO" id="GO:0040031">
    <property type="term" value="P:snRNA modification"/>
    <property type="evidence" value="ECO:0007669"/>
    <property type="project" value="TreeGrafter"/>
</dbReference>
<evidence type="ECO:0000256" key="4">
    <source>
        <dbReference type="ARBA" id="ARBA00022691"/>
    </source>
</evidence>
<reference evidence="8" key="1">
    <citation type="submission" date="2021-05" db="EMBL/GenBank/DDBJ databases">
        <title>The genome of the haptophyte Pavlova lutheri (Diacronema luteri, Pavlovales) - a model for lipid biosynthesis in eukaryotic algae.</title>
        <authorList>
            <person name="Hulatt C.J."/>
            <person name="Posewitz M.C."/>
        </authorList>
    </citation>
    <scope>NUCLEOTIDE SEQUENCE</scope>
    <source>
        <strain evidence="8">NIVA-4/92</strain>
    </source>
</reference>
<dbReference type="OrthoDB" id="10017101at2759"/>
<dbReference type="Pfam" id="PF13649">
    <property type="entry name" value="Methyltransf_25"/>
    <property type="match status" value="1"/>
</dbReference>
<dbReference type="SUPFAM" id="SSF53335">
    <property type="entry name" value="S-adenosyl-L-methionine-dependent methyltransferases"/>
    <property type="match status" value="1"/>
</dbReference>
<protein>
    <recommendedName>
        <fullName evidence="6">RNA methyltransferase</fullName>
        <ecNumber evidence="6">2.1.1.-</ecNumber>
    </recommendedName>
</protein>
<dbReference type="EMBL" id="JAGTXO010000025">
    <property type="protein sequence ID" value="KAG8461532.1"/>
    <property type="molecule type" value="Genomic_DNA"/>
</dbReference>
<organism evidence="8 9">
    <name type="scientific">Diacronema lutheri</name>
    <name type="common">Unicellular marine alga</name>
    <name type="synonym">Monochrysis lutheri</name>
    <dbReference type="NCBI Taxonomy" id="2081491"/>
    <lineage>
        <taxon>Eukaryota</taxon>
        <taxon>Haptista</taxon>
        <taxon>Haptophyta</taxon>
        <taxon>Pavlovophyceae</taxon>
        <taxon>Pavlovales</taxon>
        <taxon>Pavlovaceae</taxon>
        <taxon>Diacronema</taxon>
    </lineage>
</organism>